<dbReference type="InterPro" id="IPR051045">
    <property type="entry name" value="TonB-dependent_transducer"/>
</dbReference>
<evidence type="ECO:0000256" key="3">
    <source>
        <dbReference type="ARBA" id="ARBA00022448"/>
    </source>
</evidence>
<accession>A0ABS3Q0B8</accession>
<dbReference type="Proteomes" id="UP000681610">
    <property type="component" value="Unassembled WGS sequence"/>
</dbReference>
<comment type="subcellular location">
    <subcellularLocation>
        <location evidence="1">Cell inner membrane</location>
        <topology evidence="1">Single-pass membrane protein</topology>
        <orientation evidence="1">Periplasmic side</orientation>
    </subcellularLocation>
</comment>
<sequence length="193" mass="21895">MDAYSPKQPQQSQKTFIAIGLVVFAAVALLLFFSRETAEEETLPATTYDHSPILAAEEPDDEVGVVTNAPNEDGQQVPEDSVLQPDLYPYFPNGKCRGETDIHCFKKELDRFIADNLFYPEEAIERNEQGRVMITFQIDADGDVQILKADGRYQSLLEEGVRIIEKLPRLQPAYKDGKFVAYTVRYPINFKLE</sequence>
<evidence type="ECO:0000259" key="11">
    <source>
        <dbReference type="PROSITE" id="PS52015"/>
    </source>
</evidence>
<evidence type="ECO:0000256" key="10">
    <source>
        <dbReference type="SAM" id="Phobius"/>
    </source>
</evidence>
<evidence type="ECO:0000256" key="9">
    <source>
        <dbReference type="ARBA" id="ARBA00023136"/>
    </source>
</evidence>
<organism evidence="12 13">
    <name type="scientific">Capnocytophaga bilenii</name>
    <dbReference type="NCBI Taxonomy" id="2819369"/>
    <lineage>
        <taxon>Bacteria</taxon>
        <taxon>Pseudomonadati</taxon>
        <taxon>Bacteroidota</taxon>
        <taxon>Flavobacteriia</taxon>
        <taxon>Flavobacteriales</taxon>
        <taxon>Flavobacteriaceae</taxon>
        <taxon>Capnocytophaga</taxon>
    </lineage>
</organism>
<evidence type="ECO:0000313" key="12">
    <source>
        <dbReference type="EMBL" id="MBO1885023.1"/>
    </source>
</evidence>
<dbReference type="NCBIfam" id="TIGR01352">
    <property type="entry name" value="tonB_Cterm"/>
    <property type="match status" value="1"/>
</dbReference>
<dbReference type="Gene3D" id="3.30.1150.10">
    <property type="match status" value="1"/>
</dbReference>
<feature type="domain" description="TonB C-terminal" evidence="11">
    <location>
        <begin position="104"/>
        <end position="193"/>
    </location>
</feature>
<keyword evidence="5" id="KW-0997">Cell inner membrane</keyword>
<dbReference type="InterPro" id="IPR006260">
    <property type="entry name" value="TonB/TolA_C"/>
</dbReference>
<dbReference type="PANTHER" id="PTHR33446">
    <property type="entry name" value="PROTEIN TONB-RELATED"/>
    <property type="match status" value="1"/>
</dbReference>
<evidence type="ECO:0000256" key="5">
    <source>
        <dbReference type="ARBA" id="ARBA00022519"/>
    </source>
</evidence>
<comment type="similarity">
    <text evidence="2">Belongs to the TonB family.</text>
</comment>
<protein>
    <submittedName>
        <fullName evidence="12">Energy transducer TonB</fullName>
    </submittedName>
</protein>
<dbReference type="InterPro" id="IPR037682">
    <property type="entry name" value="TonB_C"/>
</dbReference>
<reference evidence="12 13" key="1">
    <citation type="submission" date="2021-03" db="EMBL/GenBank/DDBJ databases">
        <title>Isolation and description of Capnocytophaga bilenii sp. nov., a novel Capnocytophaga species, isolated from a gingivitis subject.</title>
        <authorList>
            <person name="Antezack A."/>
            <person name="Monnet-Corti V."/>
            <person name="La Scola B."/>
        </authorList>
    </citation>
    <scope>NUCLEOTIDE SEQUENCE [LARGE SCALE GENOMIC DNA]</scope>
    <source>
        <strain evidence="12 13">Marseille-Q4570</strain>
    </source>
</reference>
<evidence type="ECO:0000256" key="8">
    <source>
        <dbReference type="ARBA" id="ARBA00022989"/>
    </source>
</evidence>
<gene>
    <name evidence="12" type="ORF">J4N46_11515</name>
</gene>
<evidence type="ECO:0000256" key="2">
    <source>
        <dbReference type="ARBA" id="ARBA00006555"/>
    </source>
</evidence>
<dbReference type="PROSITE" id="PS52015">
    <property type="entry name" value="TONB_CTD"/>
    <property type="match status" value="1"/>
</dbReference>
<keyword evidence="7" id="KW-0653">Protein transport</keyword>
<keyword evidence="3" id="KW-0813">Transport</keyword>
<name>A0ABS3Q0B8_9FLAO</name>
<dbReference type="Pfam" id="PF03544">
    <property type="entry name" value="TonB_C"/>
    <property type="match status" value="1"/>
</dbReference>
<keyword evidence="4" id="KW-1003">Cell membrane</keyword>
<evidence type="ECO:0000256" key="7">
    <source>
        <dbReference type="ARBA" id="ARBA00022927"/>
    </source>
</evidence>
<evidence type="ECO:0000256" key="6">
    <source>
        <dbReference type="ARBA" id="ARBA00022692"/>
    </source>
</evidence>
<comment type="caution">
    <text evidence="12">The sequence shown here is derived from an EMBL/GenBank/DDBJ whole genome shotgun (WGS) entry which is preliminary data.</text>
</comment>
<keyword evidence="6 10" id="KW-0812">Transmembrane</keyword>
<dbReference type="PANTHER" id="PTHR33446:SF2">
    <property type="entry name" value="PROTEIN TONB"/>
    <property type="match status" value="1"/>
</dbReference>
<keyword evidence="8 10" id="KW-1133">Transmembrane helix</keyword>
<evidence type="ECO:0000256" key="1">
    <source>
        <dbReference type="ARBA" id="ARBA00004383"/>
    </source>
</evidence>
<dbReference type="EMBL" id="JAGDYP010000011">
    <property type="protein sequence ID" value="MBO1885023.1"/>
    <property type="molecule type" value="Genomic_DNA"/>
</dbReference>
<dbReference type="SUPFAM" id="SSF74653">
    <property type="entry name" value="TolA/TonB C-terminal domain"/>
    <property type="match status" value="1"/>
</dbReference>
<evidence type="ECO:0000313" key="13">
    <source>
        <dbReference type="Proteomes" id="UP000681610"/>
    </source>
</evidence>
<keyword evidence="13" id="KW-1185">Reference proteome</keyword>
<feature type="transmembrane region" description="Helical" evidence="10">
    <location>
        <begin position="15"/>
        <end position="33"/>
    </location>
</feature>
<evidence type="ECO:0000256" key="4">
    <source>
        <dbReference type="ARBA" id="ARBA00022475"/>
    </source>
</evidence>
<keyword evidence="9 10" id="KW-0472">Membrane</keyword>
<proteinExistence type="inferred from homology"/>
<dbReference type="RefSeq" id="WP_208059417.1">
    <property type="nucleotide sequence ID" value="NZ_JAGDYP010000011.1"/>
</dbReference>